<comment type="caution">
    <text evidence="1">The sequence shown here is derived from an EMBL/GenBank/DDBJ whole genome shotgun (WGS) entry which is preliminary data.</text>
</comment>
<accession>A0AAV4S261</accession>
<dbReference type="Proteomes" id="UP001054945">
    <property type="component" value="Unassembled WGS sequence"/>
</dbReference>
<proteinExistence type="predicted"/>
<organism evidence="1 2">
    <name type="scientific">Caerostris extrusa</name>
    <name type="common">Bark spider</name>
    <name type="synonym">Caerostris bankana</name>
    <dbReference type="NCBI Taxonomy" id="172846"/>
    <lineage>
        <taxon>Eukaryota</taxon>
        <taxon>Metazoa</taxon>
        <taxon>Ecdysozoa</taxon>
        <taxon>Arthropoda</taxon>
        <taxon>Chelicerata</taxon>
        <taxon>Arachnida</taxon>
        <taxon>Araneae</taxon>
        <taxon>Araneomorphae</taxon>
        <taxon>Entelegynae</taxon>
        <taxon>Araneoidea</taxon>
        <taxon>Araneidae</taxon>
        <taxon>Caerostris</taxon>
    </lineage>
</organism>
<evidence type="ECO:0000313" key="1">
    <source>
        <dbReference type="EMBL" id="GIY26487.1"/>
    </source>
</evidence>
<sequence length="101" mass="11589">MVLRFNACSITKSASPFDNAQKNFPFPEVATSTSCRSTRKSPFVSVAAKRQFMSSNPPFPPPLPYVLRYFRLQEPLLNINTYMYTKTIPLLHPFILSYTLH</sequence>
<dbReference type="EMBL" id="BPLR01008689">
    <property type="protein sequence ID" value="GIY26487.1"/>
    <property type="molecule type" value="Genomic_DNA"/>
</dbReference>
<protein>
    <submittedName>
        <fullName evidence="1">Uncharacterized protein</fullName>
    </submittedName>
</protein>
<evidence type="ECO:0000313" key="2">
    <source>
        <dbReference type="Proteomes" id="UP001054945"/>
    </source>
</evidence>
<reference evidence="1 2" key="1">
    <citation type="submission" date="2021-06" db="EMBL/GenBank/DDBJ databases">
        <title>Caerostris extrusa draft genome.</title>
        <authorList>
            <person name="Kono N."/>
            <person name="Arakawa K."/>
        </authorList>
    </citation>
    <scope>NUCLEOTIDE SEQUENCE [LARGE SCALE GENOMIC DNA]</scope>
</reference>
<name>A0AAV4S261_CAEEX</name>
<gene>
    <name evidence="1" type="ORF">CEXT_678791</name>
</gene>
<dbReference type="AlphaFoldDB" id="A0AAV4S261"/>
<keyword evidence="2" id="KW-1185">Reference proteome</keyword>